<evidence type="ECO:0000256" key="9">
    <source>
        <dbReference type="ARBA" id="ARBA00022842"/>
    </source>
</evidence>
<evidence type="ECO:0000256" key="5">
    <source>
        <dbReference type="ARBA" id="ARBA00022705"/>
    </source>
</evidence>
<reference evidence="17 18" key="1">
    <citation type="journal article" date="2012" name="Extremophiles">
        <title>Thermotomaculum hydrothermale gen. nov., sp. nov., a novel heterotrophic thermophile within the phylum Acidobacteria from a deep-sea hydrothermal vent chimney in the Southern Okinawa Trough.</title>
        <authorList>
            <person name="Izumi H."/>
            <person name="Nunoura T."/>
            <person name="Miyazaki M."/>
            <person name="Mino S."/>
            <person name="Toki T."/>
            <person name="Takai K."/>
            <person name="Sako Y."/>
            <person name="Sawabe T."/>
            <person name="Nakagawa S."/>
        </authorList>
    </citation>
    <scope>NUCLEOTIDE SEQUENCE [LARGE SCALE GENOMIC DNA]</scope>
    <source>
        <strain evidence="17 18">AC55</strain>
    </source>
</reference>
<dbReference type="PROSITE" id="PS50172">
    <property type="entry name" value="BRCT"/>
    <property type="match status" value="1"/>
</dbReference>
<evidence type="ECO:0000259" key="16">
    <source>
        <dbReference type="PROSITE" id="PS50172"/>
    </source>
</evidence>
<dbReference type="InterPro" id="IPR013839">
    <property type="entry name" value="DNAligase_adenylation"/>
</dbReference>
<feature type="binding site" evidence="14">
    <location>
        <begin position="34"/>
        <end position="38"/>
    </location>
    <ligand>
        <name>NAD(+)</name>
        <dbReference type="ChEBI" id="CHEBI:57540"/>
    </ligand>
</feature>
<dbReference type="Proteomes" id="UP000595564">
    <property type="component" value="Chromosome"/>
</dbReference>
<dbReference type="InterPro" id="IPR001679">
    <property type="entry name" value="DNA_ligase"/>
</dbReference>
<dbReference type="Pfam" id="PF22745">
    <property type="entry name" value="Nlig-Ia"/>
    <property type="match status" value="1"/>
</dbReference>
<keyword evidence="14" id="KW-0464">Manganese</keyword>
<evidence type="ECO:0000256" key="4">
    <source>
        <dbReference type="ARBA" id="ARBA00022598"/>
    </source>
</evidence>
<organism evidence="17 18">
    <name type="scientific">Thermotomaculum hydrothermale</name>
    <dbReference type="NCBI Taxonomy" id="981385"/>
    <lineage>
        <taxon>Bacteria</taxon>
        <taxon>Pseudomonadati</taxon>
        <taxon>Acidobacteriota</taxon>
        <taxon>Holophagae</taxon>
        <taxon>Thermotomaculales</taxon>
        <taxon>Thermotomaculaceae</taxon>
        <taxon>Thermotomaculum</taxon>
    </lineage>
</organism>
<dbReference type="NCBIfam" id="NF005932">
    <property type="entry name" value="PRK07956.1"/>
    <property type="match status" value="1"/>
</dbReference>
<dbReference type="GO" id="GO:0003677">
    <property type="term" value="F:DNA binding"/>
    <property type="evidence" value="ECO:0007669"/>
    <property type="project" value="InterPro"/>
</dbReference>
<dbReference type="EC" id="6.5.1.2" evidence="2 14"/>
<evidence type="ECO:0000313" key="18">
    <source>
        <dbReference type="Proteomes" id="UP000595564"/>
    </source>
</evidence>
<proteinExistence type="inferred from homology"/>
<dbReference type="InterPro" id="IPR036420">
    <property type="entry name" value="BRCT_dom_sf"/>
</dbReference>
<dbReference type="SUPFAM" id="SSF56091">
    <property type="entry name" value="DNA ligase/mRNA capping enzyme, catalytic domain"/>
    <property type="match status" value="1"/>
</dbReference>
<dbReference type="FunFam" id="3.30.470.30:FF:000001">
    <property type="entry name" value="DNA ligase"/>
    <property type="match status" value="1"/>
</dbReference>
<keyword evidence="18" id="KW-1185">Reference proteome</keyword>
<dbReference type="Pfam" id="PF03119">
    <property type="entry name" value="DNA_ligase_ZBD"/>
    <property type="match status" value="1"/>
</dbReference>
<name>A0A7R6SZA2_9BACT</name>
<dbReference type="SMART" id="SM00532">
    <property type="entry name" value="LIGANc"/>
    <property type="match status" value="1"/>
</dbReference>
<dbReference type="InterPro" id="IPR010994">
    <property type="entry name" value="RuvA_2-like"/>
</dbReference>
<evidence type="ECO:0000256" key="8">
    <source>
        <dbReference type="ARBA" id="ARBA00022833"/>
    </source>
</evidence>
<feature type="binding site" evidence="14">
    <location>
        <position position="425"/>
    </location>
    <ligand>
        <name>Zn(2+)</name>
        <dbReference type="ChEBI" id="CHEBI:29105"/>
    </ligand>
</feature>
<comment type="catalytic activity">
    <reaction evidence="12 14 15">
        <text>NAD(+) + (deoxyribonucleotide)n-3'-hydroxyl + 5'-phospho-(deoxyribonucleotide)m = (deoxyribonucleotide)n+m + AMP + beta-nicotinamide D-nucleotide.</text>
        <dbReference type="EC" id="6.5.1.2"/>
    </reaction>
</comment>
<evidence type="ECO:0000256" key="10">
    <source>
        <dbReference type="ARBA" id="ARBA00023027"/>
    </source>
</evidence>
<feature type="binding site" evidence="14">
    <location>
        <position position="430"/>
    </location>
    <ligand>
        <name>Zn(2+)</name>
        <dbReference type="ChEBI" id="CHEBI:29105"/>
    </ligand>
</feature>
<dbReference type="SUPFAM" id="SSF47781">
    <property type="entry name" value="RuvA domain 2-like"/>
    <property type="match status" value="1"/>
</dbReference>
<dbReference type="CDD" id="cd00114">
    <property type="entry name" value="LIGANc"/>
    <property type="match status" value="1"/>
</dbReference>
<dbReference type="PROSITE" id="PS01055">
    <property type="entry name" value="DNA_LIGASE_N1"/>
    <property type="match status" value="1"/>
</dbReference>
<dbReference type="PIRSF" id="PIRSF001604">
    <property type="entry name" value="LigA"/>
    <property type="match status" value="1"/>
</dbReference>
<dbReference type="InterPro" id="IPR001357">
    <property type="entry name" value="BRCT_dom"/>
</dbReference>
<keyword evidence="6 14" id="KW-0479">Metal-binding</keyword>
<dbReference type="Pfam" id="PF01653">
    <property type="entry name" value="DNA_ligase_aden"/>
    <property type="match status" value="1"/>
</dbReference>
<dbReference type="Pfam" id="PF14520">
    <property type="entry name" value="HHH_5"/>
    <property type="match status" value="1"/>
</dbReference>
<keyword evidence="8 14" id="KW-0862">Zinc</keyword>
<dbReference type="InterPro" id="IPR018239">
    <property type="entry name" value="DNA_ligase_AS"/>
</dbReference>
<dbReference type="FunFam" id="1.10.150.20:FF:000007">
    <property type="entry name" value="DNA ligase"/>
    <property type="match status" value="1"/>
</dbReference>
<evidence type="ECO:0000256" key="7">
    <source>
        <dbReference type="ARBA" id="ARBA00022763"/>
    </source>
</evidence>
<dbReference type="SMART" id="SM00278">
    <property type="entry name" value="HhH1"/>
    <property type="match status" value="3"/>
</dbReference>
<evidence type="ECO:0000256" key="1">
    <source>
        <dbReference type="ARBA" id="ARBA00004067"/>
    </source>
</evidence>
<dbReference type="FunFam" id="1.10.150.20:FF:000006">
    <property type="entry name" value="DNA ligase"/>
    <property type="match status" value="1"/>
</dbReference>
<keyword evidence="11 14" id="KW-0234">DNA repair</keyword>
<feature type="binding site" evidence="14">
    <location>
        <position position="313"/>
    </location>
    <ligand>
        <name>NAD(+)</name>
        <dbReference type="ChEBI" id="CHEBI:57540"/>
    </ligand>
</feature>
<dbReference type="Pfam" id="PF00533">
    <property type="entry name" value="BRCT"/>
    <property type="match status" value="1"/>
</dbReference>
<dbReference type="InterPro" id="IPR004149">
    <property type="entry name" value="Znf_DNAligase_C4"/>
</dbReference>
<comment type="cofactor">
    <cofactor evidence="14">
        <name>Mg(2+)</name>
        <dbReference type="ChEBI" id="CHEBI:18420"/>
    </cofactor>
    <cofactor evidence="14">
        <name>Mn(2+)</name>
        <dbReference type="ChEBI" id="CHEBI:29035"/>
    </cofactor>
</comment>
<dbReference type="GO" id="GO:0046872">
    <property type="term" value="F:metal ion binding"/>
    <property type="evidence" value="ECO:0007669"/>
    <property type="project" value="UniProtKB-KW"/>
</dbReference>
<feature type="binding site" evidence="14">
    <location>
        <position position="172"/>
    </location>
    <ligand>
        <name>NAD(+)</name>
        <dbReference type="ChEBI" id="CHEBI:57540"/>
    </ligand>
</feature>
<evidence type="ECO:0000256" key="3">
    <source>
        <dbReference type="ARBA" id="ARBA00013308"/>
    </source>
</evidence>
<evidence type="ECO:0000256" key="6">
    <source>
        <dbReference type="ARBA" id="ARBA00022723"/>
    </source>
</evidence>
<comment type="function">
    <text evidence="1 14">DNA ligase that catalyzes the formation of phosphodiester linkages between 5'-phosphoryl and 3'-hydroxyl groups in double-stranded DNA using NAD as a coenzyme and as the energy source for the reaction. It is essential for DNA replication and repair of damaged DNA.</text>
</comment>
<dbReference type="InterPro" id="IPR012340">
    <property type="entry name" value="NA-bd_OB-fold"/>
</dbReference>
<evidence type="ECO:0000256" key="14">
    <source>
        <dbReference type="HAMAP-Rule" id="MF_01588"/>
    </source>
</evidence>
<keyword evidence="5 14" id="KW-0235">DNA replication</keyword>
<sequence length="669" mass="76203">MKREEAKKEIEKLTEELLRHNYLYYVKNEPEISDYEYDMLLKKLQKLEEQFPEFKLPYSPTSRVGGEPIEGFETVKHSVPMISLDNAYNEGELLNFNERVEKILGNSVEYTVEPKIDGIGLALIYQNGILTRAITRGDGIQGDNVIENAKTITNIPLKIFEKVPEYFEVRGEVFLSFDIFREINKEKEESGEDVFANPRNAVAGTIRLKDSKIAAKRKMKMYCYQVITEENFLPESHFERLKLLNSLGFSTPPHVLKLKKIKEVIEYCKKFEETIKPTLNFPVDGMVIKVDNVKLWEVLGTTAKFPRYAIAFKFKPEQATTKILDVTFQVGRTGVITPVAELEPVRLAGTTVKRATLHNFDEIKRLDIRIGDTVFVEKAGEIIPKVVKVVTSKRTGNEKEIIPPEKCPVCGEKTVKFGDEVAIRCINPSCPAILKNSILHFVSRDAMDIRGMGESLVDKLLEKGLLKDFSSIYELEKEKIANLERMGEKSAENLLREIEKSKQKPFHNVLYALGIRYVGQKAAKLLARHFKSIDNIINASGEEIAEIEGIGEKIAESLKKYFSLKHNLELIEKLKKHGLKFETEETEEREQPLKGLTFVLTGELENFTRKQATEFLESLGAKVSSSVSKKTNYVIVGKNPGSKFRKAVQLGVKTVDEQFLLNFAEKYKK</sequence>
<comment type="similarity">
    <text evidence="13 14">Belongs to the NAD-dependent DNA ligase family. LigA subfamily.</text>
</comment>
<dbReference type="Pfam" id="PF03120">
    <property type="entry name" value="OB_DNA_ligase"/>
    <property type="match status" value="1"/>
</dbReference>
<keyword evidence="7 14" id="KW-0227">DNA damage</keyword>
<dbReference type="InterPro" id="IPR041663">
    <property type="entry name" value="DisA/LigA_HHH"/>
</dbReference>
<dbReference type="AlphaFoldDB" id="A0A7R6SZA2"/>
<dbReference type="KEGG" id="thyd:TTHT_1993"/>
<dbReference type="InterPro" id="IPR003583">
    <property type="entry name" value="Hlx-hairpin-Hlx_DNA-bd_motif"/>
</dbReference>
<evidence type="ECO:0000313" key="17">
    <source>
        <dbReference type="EMBL" id="BBB33436.1"/>
    </source>
</evidence>
<evidence type="ECO:0000256" key="2">
    <source>
        <dbReference type="ARBA" id="ARBA00012722"/>
    </source>
</evidence>
<dbReference type="InterPro" id="IPR004150">
    <property type="entry name" value="NAD_DNA_ligase_OB"/>
</dbReference>
<dbReference type="FunFam" id="2.40.50.140:FF:000012">
    <property type="entry name" value="DNA ligase"/>
    <property type="match status" value="1"/>
</dbReference>
<dbReference type="GO" id="GO:0006260">
    <property type="term" value="P:DNA replication"/>
    <property type="evidence" value="ECO:0007669"/>
    <property type="project" value="UniProtKB-KW"/>
</dbReference>
<gene>
    <name evidence="14" type="primary">ligA</name>
    <name evidence="17" type="ORF">TTHT_1993</name>
</gene>
<dbReference type="CDD" id="cd17748">
    <property type="entry name" value="BRCT_DNA_ligase_like"/>
    <property type="match status" value="1"/>
</dbReference>
<protein>
    <recommendedName>
        <fullName evidence="3 14">DNA ligase</fullName>
        <ecNumber evidence="2 14">6.5.1.2</ecNumber>
    </recommendedName>
    <alternativeName>
        <fullName evidence="14">Polydeoxyribonucleotide synthase [NAD(+)]</fullName>
    </alternativeName>
</protein>
<keyword evidence="4 14" id="KW-0436">Ligase</keyword>
<dbReference type="FunFam" id="1.10.287.610:FF:000002">
    <property type="entry name" value="DNA ligase"/>
    <property type="match status" value="1"/>
</dbReference>
<dbReference type="Gene3D" id="3.30.470.30">
    <property type="entry name" value="DNA ligase/mRNA capping enzyme"/>
    <property type="match status" value="1"/>
</dbReference>
<dbReference type="PANTHER" id="PTHR23389:SF9">
    <property type="entry name" value="DNA LIGASE"/>
    <property type="match status" value="1"/>
</dbReference>
<dbReference type="EMBL" id="AP017470">
    <property type="protein sequence ID" value="BBB33436.1"/>
    <property type="molecule type" value="Genomic_DNA"/>
</dbReference>
<evidence type="ECO:0000256" key="11">
    <source>
        <dbReference type="ARBA" id="ARBA00023204"/>
    </source>
</evidence>
<dbReference type="NCBIfam" id="TIGR00575">
    <property type="entry name" value="dnlj"/>
    <property type="match status" value="1"/>
</dbReference>
<feature type="binding site" evidence="14">
    <location>
        <position position="136"/>
    </location>
    <ligand>
        <name>NAD(+)</name>
        <dbReference type="ChEBI" id="CHEBI:57540"/>
    </ligand>
</feature>
<evidence type="ECO:0000256" key="12">
    <source>
        <dbReference type="ARBA" id="ARBA00034005"/>
    </source>
</evidence>
<dbReference type="InterPro" id="IPR013840">
    <property type="entry name" value="DNAligase_N"/>
</dbReference>
<keyword evidence="10 14" id="KW-0520">NAD</keyword>
<dbReference type="GO" id="GO:0005829">
    <property type="term" value="C:cytosol"/>
    <property type="evidence" value="ECO:0007669"/>
    <property type="project" value="TreeGrafter"/>
</dbReference>
<dbReference type="InterPro" id="IPR033136">
    <property type="entry name" value="DNA_ligase_CS"/>
</dbReference>
<dbReference type="HAMAP" id="MF_01588">
    <property type="entry name" value="DNA_ligase_A"/>
    <property type="match status" value="1"/>
</dbReference>
<dbReference type="Gene3D" id="6.20.10.30">
    <property type="match status" value="1"/>
</dbReference>
<accession>A0A7R6SZA2</accession>
<dbReference type="Pfam" id="PF12826">
    <property type="entry name" value="HHH_2"/>
    <property type="match status" value="1"/>
</dbReference>
<feature type="binding site" evidence="14">
    <location>
        <position position="113"/>
    </location>
    <ligand>
        <name>NAD(+)</name>
        <dbReference type="ChEBI" id="CHEBI:57540"/>
    </ligand>
</feature>
<dbReference type="PANTHER" id="PTHR23389">
    <property type="entry name" value="CHROMOSOME TRANSMISSION FIDELITY FACTOR 18"/>
    <property type="match status" value="1"/>
</dbReference>
<dbReference type="Gene3D" id="1.10.150.20">
    <property type="entry name" value="5' to 3' exonuclease, C-terminal subdomain"/>
    <property type="match status" value="2"/>
</dbReference>
<feature type="binding site" evidence="14">
    <location>
        <position position="407"/>
    </location>
    <ligand>
        <name>Zn(2+)</name>
        <dbReference type="ChEBI" id="CHEBI:29105"/>
    </ligand>
</feature>
<feature type="binding site" evidence="14">
    <location>
        <position position="410"/>
    </location>
    <ligand>
        <name>Zn(2+)</name>
        <dbReference type="ChEBI" id="CHEBI:29105"/>
    </ligand>
</feature>
<keyword evidence="9 14" id="KW-0460">Magnesium</keyword>
<dbReference type="SMART" id="SM00292">
    <property type="entry name" value="BRCT"/>
    <property type="match status" value="1"/>
</dbReference>
<feature type="binding site" evidence="14">
    <location>
        <begin position="83"/>
        <end position="84"/>
    </location>
    <ligand>
        <name>NAD(+)</name>
        <dbReference type="ChEBI" id="CHEBI:57540"/>
    </ligand>
</feature>
<evidence type="ECO:0000256" key="13">
    <source>
        <dbReference type="ARBA" id="ARBA00060881"/>
    </source>
</evidence>
<dbReference type="GO" id="GO:0006281">
    <property type="term" value="P:DNA repair"/>
    <property type="evidence" value="ECO:0007669"/>
    <property type="project" value="UniProtKB-KW"/>
</dbReference>
<dbReference type="RefSeq" id="WP_201327745.1">
    <property type="nucleotide sequence ID" value="NZ_AP017470.1"/>
</dbReference>
<feature type="binding site" evidence="14">
    <location>
        <position position="289"/>
    </location>
    <ligand>
        <name>NAD(+)</name>
        <dbReference type="ChEBI" id="CHEBI:57540"/>
    </ligand>
</feature>
<dbReference type="Gene3D" id="2.40.50.140">
    <property type="entry name" value="Nucleic acid-binding proteins"/>
    <property type="match status" value="1"/>
</dbReference>
<evidence type="ECO:0000256" key="15">
    <source>
        <dbReference type="RuleBase" id="RU000618"/>
    </source>
</evidence>
<dbReference type="SUPFAM" id="SSF50249">
    <property type="entry name" value="Nucleic acid-binding proteins"/>
    <property type="match status" value="1"/>
</dbReference>
<dbReference type="GO" id="GO:0003911">
    <property type="term" value="F:DNA ligase (NAD+) activity"/>
    <property type="evidence" value="ECO:0007669"/>
    <property type="project" value="UniProtKB-UniRule"/>
</dbReference>
<dbReference type="Gene3D" id="3.40.50.10190">
    <property type="entry name" value="BRCT domain"/>
    <property type="match status" value="1"/>
</dbReference>
<feature type="domain" description="BRCT" evidence="16">
    <location>
        <begin position="588"/>
        <end position="669"/>
    </location>
</feature>
<dbReference type="PROSITE" id="PS01056">
    <property type="entry name" value="DNA_LIGASE_N2"/>
    <property type="match status" value="1"/>
</dbReference>
<dbReference type="SUPFAM" id="SSF52113">
    <property type="entry name" value="BRCT domain"/>
    <property type="match status" value="1"/>
</dbReference>
<dbReference type="Gene3D" id="1.10.287.610">
    <property type="entry name" value="Helix hairpin bin"/>
    <property type="match status" value="1"/>
</dbReference>
<feature type="active site" description="N6-AMP-lysine intermediate" evidence="14">
    <location>
        <position position="115"/>
    </location>
</feature>